<dbReference type="Pfam" id="PF17531">
    <property type="entry name" value="O_Spanin_T7"/>
    <property type="match status" value="1"/>
</dbReference>
<evidence type="ECO:0000313" key="1">
    <source>
        <dbReference type="EMBL" id="AEJ81514.1"/>
    </source>
</evidence>
<dbReference type="InterPro" id="IPR020130">
    <property type="entry name" value="O-spanin_T7likevirus"/>
</dbReference>
<keyword evidence="2" id="KW-1185">Reference proteome</keyword>
<evidence type="ECO:0000313" key="2">
    <source>
        <dbReference type="Proteomes" id="UP000008891"/>
    </source>
</evidence>
<dbReference type="Proteomes" id="UP000008891">
    <property type="component" value="Segment"/>
</dbReference>
<dbReference type="GeneID" id="14011161"/>
<protein>
    <submittedName>
        <fullName evidence="1">Gp18.7</fullName>
    </submittedName>
</protein>
<accession>G0YQ87</accession>
<dbReference type="OrthoDB" id="22542at10239"/>
<organism evidence="1 2">
    <name type="scientific">Erwinia phage vB_EamP-L1</name>
    <dbReference type="NCBI Taxonomy" id="1051673"/>
    <lineage>
        <taxon>Viruses</taxon>
        <taxon>Duplodnaviria</taxon>
        <taxon>Heunggongvirae</taxon>
        <taxon>Uroviricota</taxon>
        <taxon>Caudoviricetes</taxon>
        <taxon>Autographivirales</taxon>
        <taxon>Autotranscriptaviridae</taxon>
        <taxon>Studiervirinae</taxon>
        <taxon>Elunavirus</taxon>
        <taxon>Elunavirus L1</taxon>
    </lineage>
</organism>
<dbReference type="EMBL" id="HQ728265">
    <property type="protein sequence ID" value="AEJ81514.1"/>
    <property type="molecule type" value="Genomic_DNA"/>
</dbReference>
<dbReference type="GO" id="GO:0019076">
    <property type="term" value="P:viral release from host cell"/>
    <property type="evidence" value="ECO:0007669"/>
    <property type="project" value="InterPro"/>
</dbReference>
<sequence length="84" mass="9132">MSTSRKMTQSDFNSLRCPTSPGSIRVTLRPLKVLLIGLLMICVSITSACSSRSKPQANPQDLVVDASLMVKPNLTQSLLKKLSK</sequence>
<reference evidence="1 2" key="1">
    <citation type="journal article" date="2011" name="Appl. Environ. Microbiol.">
        <title>Novel Virulent and Broad-Host-Range Erwinia amylovora Bacteriophages Reveal a High Degree of Mosaicism and a Relationship to Enterobacteriaceae Phages.</title>
        <authorList>
            <person name="Born Y."/>
            <person name="Fieseler L."/>
            <person name="Marazzi J."/>
            <person name="Lurz R."/>
            <person name="Duffy B."/>
            <person name="Loessner M.J."/>
        </authorList>
    </citation>
    <scope>NUCLEOTIDE SEQUENCE [LARGE SCALE GENOMIC DNA]</scope>
</reference>
<dbReference type="RefSeq" id="YP_007005470.1">
    <property type="nucleotide sequence ID" value="NC_019510.1"/>
</dbReference>
<dbReference type="KEGG" id="vg:14011161"/>
<proteinExistence type="predicted"/>
<name>G0YQ87_9CAUD</name>